<evidence type="ECO:0000256" key="10">
    <source>
        <dbReference type="ARBA" id="ARBA00023098"/>
    </source>
</evidence>
<feature type="domain" description="DAGKc" evidence="13">
    <location>
        <begin position="2"/>
        <end position="133"/>
    </location>
</feature>
<name>A0ABD6FJL2_9PSEU</name>
<dbReference type="Gene3D" id="3.40.50.10330">
    <property type="entry name" value="Probable inorganic polyphosphate/atp-NAD kinase, domain 1"/>
    <property type="match status" value="1"/>
</dbReference>
<evidence type="ECO:0000313" key="14">
    <source>
        <dbReference type="EMBL" id="MFO7194215.1"/>
    </source>
</evidence>
<keyword evidence="3" id="KW-0444">Lipid biosynthesis</keyword>
<dbReference type="Gene3D" id="2.60.200.40">
    <property type="match status" value="1"/>
</dbReference>
<accession>A0ABD6FJL2</accession>
<keyword evidence="11" id="KW-0594">Phospholipid biosynthesis</keyword>
<evidence type="ECO:0000256" key="9">
    <source>
        <dbReference type="ARBA" id="ARBA00022842"/>
    </source>
</evidence>
<dbReference type="InterPro" id="IPR045540">
    <property type="entry name" value="YegS/DAGK_C"/>
</dbReference>
<proteinExistence type="inferred from homology"/>
<dbReference type="SUPFAM" id="SSF111331">
    <property type="entry name" value="NAD kinase/diacylglycerol kinase-like"/>
    <property type="match status" value="1"/>
</dbReference>
<evidence type="ECO:0000256" key="8">
    <source>
        <dbReference type="ARBA" id="ARBA00022840"/>
    </source>
</evidence>
<keyword evidence="5" id="KW-0479">Metal-binding</keyword>
<dbReference type="AlphaFoldDB" id="A0ABD6FJL2"/>
<dbReference type="GO" id="GO:0004143">
    <property type="term" value="F:ATP-dependent diacylglycerol kinase activity"/>
    <property type="evidence" value="ECO:0007669"/>
    <property type="project" value="UniProtKB-EC"/>
</dbReference>
<organism evidence="14 15">
    <name type="scientific">Thermocrispum agreste</name>
    <dbReference type="NCBI Taxonomy" id="37925"/>
    <lineage>
        <taxon>Bacteria</taxon>
        <taxon>Bacillati</taxon>
        <taxon>Actinomycetota</taxon>
        <taxon>Actinomycetes</taxon>
        <taxon>Pseudonocardiales</taxon>
        <taxon>Pseudonocardiaceae</taxon>
        <taxon>Thermocrispum</taxon>
    </lineage>
</organism>
<keyword evidence="12" id="KW-1208">Phospholipid metabolism</keyword>
<keyword evidence="6" id="KW-0547">Nucleotide-binding</keyword>
<evidence type="ECO:0000256" key="3">
    <source>
        <dbReference type="ARBA" id="ARBA00022516"/>
    </source>
</evidence>
<evidence type="ECO:0000256" key="4">
    <source>
        <dbReference type="ARBA" id="ARBA00022679"/>
    </source>
</evidence>
<dbReference type="InterPro" id="IPR017438">
    <property type="entry name" value="ATP-NAD_kinase_N"/>
</dbReference>
<comment type="caution">
    <text evidence="14">The sequence shown here is derived from an EMBL/GenBank/DDBJ whole genome shotgun (WGS) entry which is preliminary data.</text>
</comment>
<evidence type="ECO:0000256" key="1">
    <source>
        <dbReference type="ARBA" id="ARBA00001946"/>
    </source>
</evidence>
<dbReference type="Pfam" id="PF19279">
    <property type="entry name" value="YegS_C"/>
    <property type="match status" value="1"/>
</dbReference>
<evidence type="ECO:0000259" key="13">
    <source>
        <dbReference type="PROSITE" id="PS50146"/>
    </source>
</evidence>
<evidence type="ECO:0000256" key="7">
    <source>
        <dbReference type="ARBA" id="ARBA00022777"/>
    </source>
</evidence>
<dbReference type="EC" id="2.7.1.107" evidence="14"/>
<dbReference type="NCBIfam" id="TIGR00147">
    <property type="entry name" value="YegS/Rv2252/BmrU family lipid kinase"/>
    <property type="match status" value="1"/>
</dbReference>
<protein>
    <submittedName>
        <fullName evidence="14">Diacylglycerol kinase</fullName>
        <ecNumber evidence="14">2.7.1.107</ecNumber>
    </submittedName>
</protein>
<dbReference type="Proteomes" id="UP000249324">
    <property type="component" value="Unassembled WGS sequence"/>
</dbReference>
<reference evidence="14 15" key="1">
    <citation type="journal article" date="2021" name="BMC Genomics">
        <title>Genome-resolved metagenome and metatranscriptome analyses of thermophilic composting reveal key bacterial players and their metabolic interactions.</title>
        <authorList>
            <person name="Braga L.P.P."/>
            <person name="Pereira R.V."/>
            <person name="Martins L.F."/>
            <person name="Moura L.M.S."/>
            <person name="Sanchez F.B."/>
            <person name="Patane J.S.L."/>
            <person name="da Silva A.M."/>
            <person name="Setubal J.C."/>
        </authorList>
    </citation>
    <scope>NUCLEOTIDE SEQUENCE [LARGE SCALE GENOMIC DNA]</scope>
    <source>
        <strain evidence="14">ZC4RG45</strain>
    </source>
</reference>
<dbReference type="InterPro" id="IPR005218">
    <property type="entry name" value="Diacylglycerol/lipid_kinase"/>
</dbReference>
<dbReference type="InterPro" id="IPR001206">
    <property type="entry name" value="Diacylglycerol_kinase_cat_dom"/>
</dbReference>
<dbReference type="GO" id="GO:0046872">
    <property type="term" value="F:metal ion binding"/>
    <property type="evidence" value="ECO:0007669"/>
    <property type="project" value="UniProtKB-KW"/>
</dbReference>
<evidence type="ECO:0000256" key="5">
    <source>
        <dbReference type="ARBA" id="ARBA00022723"/>
    </source>
</evidence>
<dbReference type="SMART" id="SM00046">
    <property type="entry name" value="DAGKc"/>
    <property type="match status" value="1"/>
</dbReference>
<keyword evidence="7 14" id="KW-0418">Kinase</keyword>
<dbReference type="NCBIfam" id="NF008882">
    <property type="entry name" value="PRK11914.1"/>
    <property type="match status" value="1"/>
</dbReference>
<keyword evidence="4 14" id="KW-0808">Transferase</keyword>
<dbReference type="PANTHER" id="PTHR12358:SF106">
    <property type="entry name" value="LIPID KINASE YEGS"/>
    <property type="match status" value="1"/>
</dbReference>
<comment type="cofactor">
    <cofactor evidence="1">
        <name>Mg(2+)</name>
        <dbReference type="ChEBI" id="CHEBI:18420"/>
    </cofactor>
</comment>
<evidence type="ECO:0000256" key="2">
    <source>
        <dbReference type="ARBA" id="ARBA00005983"/>
    </source>
</evidence>
<dbReference type="InterPro" id="IPR016064">
    <property type="entry name" value="NAD/diacylglycerol_kinase_sf"/>
</dbReference>
<evidence type="ECO:0000256" key="11">
    <source>
        <dbReference type="ARBA" id="ARBA00023209"/>
    </source>
</evidence>
<evidence type="ECO:0000313" key="15">
    <source>
        <dbReference type="Proteomes" id="UP000249324"/>
    </source>
</evidence>
<dbReference type="PROSITE" id="PS50146">
    <property type="entry name" value="DAGK"/>
    <property type="match status" value="1"/>
</dbReference>
<dbReference type="Pfam" id="PF00781">
    <property type="entry name" value="DAGK_cat"/>
    <property type="match status" value="1"/>
</dbReference>
<dbReference type="InterPro" id="IPR050187">
    <property type="entry name" value="Lipid_Phosphate_FormReg"/>
</dbReference>
<keyword evidence="9" id="KW-0460">Magnesium</keyword>
<keyword evidence="10" id="KW-0443">Lipid metabolism</keyword>
<evidence type="ECO:0000256" key="12">
    <source>
        <dbReference type="ARBA" id="ARBA00023264"/>
    </source>
</evidence>
<comment type="similarity">
    <text evidence="2">Belongs to the diacylglycerol/lipid kinase family.</text>
</comment>
<dbReference type="PANTHER" id="PTHR12358">
    <property type="entry name" value="SPHINGOSINE KINASE"/>
    <property type="match status" value="1"/>
</dbReference>
<dbReference type="EMBL" id="QGUI02000386">
    <property type="protein sequence ID" value="MFO7194215.1"/>
    <property type="molecule type" value="Genomic_DNA"/>
</dbReference>
<gene>
    <name evidence="14" type="ORF">DIU77_018395</name>
</gene>
<dbReference type="GO" id="GO:0005524">
    <property type="term" value="F:ATP binding"/>
    <property type="evidence" value="ECO:0007669"/>
    <property type="project" value="UniProtKB-KW"/>
</dbReference>
<sequence length="304" mass="32462">MSDVRSVVVLTNPAAGVGQADKSARRAVGRLRERGVDVVDVAGNDPQDARRIAKAVLDQGPDALVVVGGDGMIHLAVQVMAGRDIPLGVIPAGTGNDVAREFGLPRGAPEAAADVVADGHHQPIDLARITRPDGGHTYFATVMACGFDSLVNDRANRMRWPRGRSRYTVAMLAELAALRPLPFRIELADGTTVERELILAAVGNTRSYGGGMRICPGADPADGLLDLTLVEAMPRGQLVRFFPTVFSGKHVEREEVECLRARSIRVTCPGITAYADGDFVAELPVEVDVLPASLKLLRPRPRGR</sequence>
<keyword evidence="8" id="KW-0067">ATP-binding</keyword>
<dbReference type="GO" id="GO:0008654">
    <property type="term" value="P:phospholipid biosynthetic process"/>
    <property type="evidence" value="ECO:0007669"/>
    <property type="project" value="UniProtKB-KW"/>
</dbReference>
<evidence type="ECO:0000256" key="6">
    <source>
        <dbReference type="ARBA" id="ARBA00022741"/>
    </source>
</evidence>